<accession>A0A4R8LV79</accession>
<dbReference type="SMART" id="SM01322">
    <property type="entry name" value="YaeQ"/>
    <property type="match status" value="1"/>
</dbReference>
<dbReference type="Proteomes" id="UP000295509">
    <property type="component" value="Unassembled WGS sequence"/>
</dbReference>
<dbReference type="PIRSF" id="PIRSF011484">
    <property type="entry name" value="YaeQ"/>
    <property type="match status" value="1"/>
</dbReference>
<keyword evidence="2" id="KW-1185">Reference proteome</keyword>
<sequence length="215" mass="23716">MARYYGPESLFTIRSAFAGPGLSMALKSTIYKAELQIADMDRHYYADHSLTIALHPSETAERMMVRVAAFALFAQERLEFCKGLSDTDEPDLWEKDLTGAIETWIDVGQPDERRIAKASGRANKVIVIAYGGRTSDIWWQGVRNKVERLRNVTVWSLGDGVAEALGALAQRTMRLQCTVQDGDAWLGSADSDAVPIEWTVLKAAPDANSVAHGVK</sequence>
<reference evidence="1 2" key="1">
    <citation type="submission" date="2019-03" db="EMBL/GenBank/DDBJ databases">
        <title>Genomic Encyclopedia of Type Strains, Phase III (KMG-III): the genomes of soil and plant-associated and newly described type strains.</title>
        <authorList>
            <person name="Whitman W."/>
        </authorList>
    </citation>
    <scope>NUCLEOTIDE SEQUENCE [LARGE SCALE GENOMIC DNA]</scope>
    <source>
        <strain evidence="1 2">LMG 29544</strain>
    </source>
</reference>
<comment type="caution">
    <text evidence="1">The sequence shown here is derived from an EMBL/GenBank/DDBJ whole genome shotgun (WGS) entry which is preliminary data.</text>
</comment>
<dbReference type="SUPFAM" id="SSF52980">
    <property type="entry name" value="Restriction endonuclease-like"/>
    <property type="match status" value="1"/>
</dbReference>
<organism evidence="1 2">
    <name type="scientific">Paraburkholderia rhizosphaerae</name>
    <dbReference type="NCBI Taxonomy" id="480658"/>
    <lineage>
        <taxon>Bacteria</taxon>
        <taxon>Pseudomonadati</taxon>
        <taxon>Pseudomonadota</taxon>
        <taxon>Betaproteobacteria</taxon>
        <taxon>Burkholderiales</taxon>
        <taxon>Burkholderiaceae</taxon>
        <taxon>Paraburkholderia</taxon>
    </lineage>
</organism>
<evidence type="ECO:0000313" key="1">
    <source>
        <dbReference type="EMBL" id="TDY51720.1"/>
    </source>
</evidence>
<protein>
    <submittedName>
        <fullName evidence="1">Uncharacterized protein YaeQ</fullName>
    </submittedName>
</protein>
<dbReference type="PANTHER" id="PTHR38784">
    <property type="entry name" value="SUCROSE PHOSPHORYLASE"/>
    <property type="match status" value="1"/>
</dbReference>
<dbReference type="InterPro" id="IPR038590">
    <property type="entry name" value="YaeQ_sf"/>
</dbReference>
<evidence type="ECO:0000313" key="2">
    <source>
        <dbReference type="Proteomes" id="UP000295509"/>
    </source>
</evidence>
<gene>
    <name evidence="1" type="ORF">BX592_10614</name>
</gene>
<dbReference type="CDD" id="cd22368">
    <property type="entry name" value="YaeQ-like"/>
    <property type="match status" value="1"/>
</dbReference>
<dbReference type="InterPro" id="IPR009822">
    <property type="entry name" value="YaeQ"/>
</dbReference>
<dbReference type="Pfam" id="PF07152">
    <property type="entry name" value="YaeQ"/>
    <property type="match status" value="1"/>
</dbReference>
<dbReference type="AlphaFoldDB" id="A0A4R8LV79"/>
<dbReference type="Gene3D" id="3.10.640.10">
    <property type="entry name" value="Restriction endonuclease-like alpha-beta roll domain"/>
    <property type="match status" value="1"/>
</dbReference>
<proteinExistence type="predicted"/>
<dbReference type="EMBL" id="SORE01000006">
    <property type="protein sequence ID" value="TDY51720.1"/>
    <property type="molecule type" value="Genomic_DNA"/>
</dbReference>
<dbReference type="InterPro" id="IPR011335">
    <property type="entry name" value="Restrct_endonuc-II-like"/>
</dbReference>
<dbReference type="PANTHER" id="PTHR38784:SF1">
    <property type="entry name" value="SUCROSE PHOSPHORYLASE"/>
    <property type="match status" value="1"/>
</dbReference>
<name>A0A4R8LV79_9BURK</name>